<reference evidence="7 8" key="1">
    <citation type="submission" date="2018-08" db="EMBL/GenBank/DDBJ databases">
        <title>Mucilaginibacter sp. MYSH2.</title>
        <authorList>
            <person name="Seo T."/>
        </authorList>
    </citation>
    <scope>NUCLEOTIDE SEQUENCE [LARGE SCALE GENOMIC DNA]</scope>
    <source>
        <strain evidence="7 8">MYSH2</strain>
    </source>
</reference>
<dbReference type="Gene3D" id="3.60.15.10">
    <property type="entry name" value="Ribonuclease Z/Hydroxyacylglutathione hydrolase-like"/>
    <property type="match status" value="1"/>
</dbReference>
<gene>
    <name evidence="7" type="ORF">D0C36_18670</name>
</gene>
<dbReference type="GO" id="GO:0016787">
    <property type="term" value="F:hydrolase activity"/>
    <property type="evidence" value="ECO:0007669"/>
    <property type="project" value="UniProtKB-KW"/>
</dbReference>
<evidence type="ECO:0000256" key="5">
    <source>
        <dbReference type="SAM" id="SignalP"/>
    </source>
</evidence>
<sequence length="323" mass="35229">MKHKLLLKARVLVALLFTFPIGFTAKAQTTDAKLLDQPGYYKMQVGDVEVIALSDGTIPLDMGKLLFNEKPETIEKLFKDNFQTTMAESSTNVYLVRTGNKLVLIDAGAGQLLGPTLGKLVNNLAKVGYKPEQIDAILITHFHVDHVGGLMQDGKLTFPNATIYAGQRDIDYWLSEENAKKAPADAKWLFDGAQKSVSPSLKAGKTKALKAGETLFSVIKPLATPGHTPGHTSYILESKGQKMIFLGDIVHAVAVQFAKPAVTIHFDVDSPQAYAQRVKVFNAAASGKYWVAGAHLPFPGTGHIRAEKDHYIWIPANYSTIAQ</sequence>
<name>A0A372NQP4_9SPHI</name>
<dbReference type="InterPro" id="IPR001279">
    <property type="entry name" value="Metallo-B-lactamas"/>
</dbReference>
<dbReference type="SUPFAM" id="SSF56281">
    <property type="entry name" value="Metallo-hydrolase/oxidoreductase"/>
    <property type="match status" value="1"/>
</dbReference>
<dbReference type="EMBL" id="QWDC01000003">
    <property type="protein sequence ID" value="RFZ90970.1"/>
    <property type="molecule type" value="Genomic_DNA"/>
</dbReference>
<dbReference type="InterPro" id="IPR051013">
    <property type="entry name" value="MBL_superfamily_lactonases"/>
</dbReference>
<organism evidence="7 8">
    <name type="scientific">Mucilaginibacter conchicola</name>
    <dbReference type="NCBI Taxonomy" id="2303333"/>
    <lineage>
        <taxon>Bacteria</taxon>
        <taxon>Pseudomonadati</taxon>
        <taxon>Bacteroidota</taxon>
        <taxon>Sphingobacteriia</taxon>
        <taxon>Sphingobacteriales</taxon>
        <taxon>Sphingobacteriaceae</taxon>
        <taxon>Mucilaginibacter</taxon>
    </lineage>
</organism>
<keyword evidence="8" id="KW-1185">Reference proteome</keyword>
<comment type="caution">
    <text evidence="7">The sequence shown here is derived from an EMBL/GenBank/DDBJ whole genome shotgun (WGS) entry which is preliminary data.</text>
</comment>
<evidence type="ECO:0000256" key="1">
    <source>
        <dbReference type="ARBA" id="ARBA00007749"/>
    </source>
</evidence>
<dbReference type="OrthoDB" id="9802897at2"/>
<dbReference type="PANTHER" id="PTHR42978">
    <property type="entry name" value="QUORUM-QUENCHING LACTONASE YTNP-RELATED-RELATED"/>
    <property type="match status" value="1"/>
</dbReference>
<feature type="chain" id="PRO_5016687501" evidence="5">
    <location>
        <begin position="28"/>
        <end position="323"/>
    </location>
</feature>
<dbReference type="Proteomes" id="UP000264217">
    <property type="component" value="Unassembled WGS sequence"/>
</dbReference>
<keyword evidence="2" id="KW-0479">Metal-binding</keyword>
<comment type="similarity">
    <text evidence="1">Belongs to the metallo-beta-lactamase superfamily.</text>
</comment>
<evidence type="ECO:0000256" key="4">
    <source>
        <dbReference type="ARBA" id="ARBA00022833"/>
    </source>
</evidence>
<keyword evidence="4" id="KW-0862">Zinc</keyword>
<dbReference type="SMART" id="SM00849">
    <property type="entry name" value="Lactamase_B"/>
    <property type="match status" value="1"/>
</dbReference>
<dbReference type="PANTHER" id="PTHR42978:SF6">
    <property type="entry name" value="QUORUM-QUENCHING LACTONASE YTNP-RELATED"/>
    <property type="match status" value="1"/>
</dbReference>
<dbReference type="GO" id="GO:0046872">
    <property type="term" value="F:metal ion binding"/>
    <property type="evidence" value="ECO:0007669"/>
    <property type="project" value="UniProtKB-KW"/>
</dbReference>
<evidence type="ECO:0000256" key="3">
    <source>
        <dbReference type="ARBA" id="ARBA00022801"/>
    </source>
</evidence>
<dbReference type="RefSeq" id="WP_117393172.1">
    <property type="nucleotide sequence ID" value="NZ_QWDC01000003.1"/>
</dbReference>
<dbReference type="AlphaFoldDB" id="A0A372NQP4"/>
<feature type="signal peptide" evidence="5">
    <location>
        <begin position="1"/>
        <end position="27"/>
    </location>
</feature>
<evidence type="ECO:0000259" key="6">
    <source>
        <dbReference type="SMART" id="SM00849"/>
    </source>
</evidence>
<keyword evidence="5" id="KW-0732">Signal</keyword>
<evidence type="ECO:0000313" key="8">
    <source>
        <dbReference type="Proteomes" id="UP000264217"/>
    </source>
</evidence>
<evidence type="ECO:0000256" key="2">
    <source>
        <dbReference type="ARBA" id="ARBA00022723"/>
    </source>
</evidence>
<dbReference type="CDD" id="cd07720">
    <property type="entry name" value="OPHC2-like_MBL-fold"/>
    <property type="match status" value="1"/>
</dbReference>
<protein>
    <submittedName>
        <fullName evidence="7">MBL fold metallo-hydrolase</fullName>
    </submittedName>
</protein>
<keyword evidence="3 7" id="KW-0378">Hydrolase</keyword>
<dbReference type="Pfam" id="PF00753">
    <property type="entry name" value="Lactamase_B"/>
    <property type="match status" value="1"/>
</dbReference>
<proteinExistence type="inferred from homology"/>
<accession>A0A372NQP4</accession>
<feature type="domain" description="Metallo-beta-lactamase" evidence="6">
    <location>
        <begin position="90"/>
        <end position="295"/>
    </location>
</feature>
<evidence type="ECO:0000313" key="7">
    <source>
        <dbReference type="EMBL" id="RFZ90970.1"/>
    </source>
</evidence>
<dbReference type="InterPro" id="IPR036866">
    <property type="entry name" value="RibonucZ/Hydroxyglut_hydro"/>
</dbReference>